<evidence type="ECO:0000313" key="2">
    <source>
        <dbReference type="Proteomes" id="UP000789702"/>
    </source>
</evidence>
<protein>
    <submittedName>
        <fullName evidence="1">15917_t:CDS:1</fullName>
    </submittedName>
</protein>
<accession>A0ACA9LWC3</accession>
<proteinExistence type="predicted"/>
<gene>
    <name evidence="1" type="ORF">DHETER_LOCUS4951</name>
</gene>
<keyword evidence="2" id="KW-1185">Reference proteome</keyword>
<dbReference type="EMBL" id="CAJVPU010005209">
    <property type="protein sequence ID" value="CAG8544514.1"/>
    <property type="molecule type" value="Genomic_DNA"/>
</dbReference>
<feature type="non-terminal residue" evidence="1">
    <location>
        <position position="1"/>
    </location>
</feature>
<comment type="caution">
    <text evidence="1">The sequence shown here is derived from an EMBL/GenBank/DDBJ whole genome shotgun (WGS) entry which is preliminary data.</text>
</comment>
<dbReference type="Proteomes" id="UP000789702">
    <property type="component" value="Unassembled WGS sequence"/>
</dbReference>
<evidence type="ECO:0000313" key="1">
    <source>
        <dbReference type="EMBL" id="CAG8544514.1"/>
    </source>
</evidence>
<organism evidence="1 2">
    <name type="scientific">Dentiscutata heterogama</name>
    <dbReference type="NCBI Taxonomy" id="1316150"/>
    <lineage>
        <taxon>Eukaryota</taxon>
        <taxon>Fungi</taxon>
        <taxon>Fungi incertae sedis</taxon>
        <taxon>Mucoromycota</taxon>
        <taxon>Glomeromycotina</taxon>
        <taxon>Glomeromycetes</taxon>
        <taxon>Diversisporales</taxon>
        <taxon>Gigasporaceae</taxon>
        <taxon>Dentiscutata</taxon>
    </lineage>
</organism>
<sequence>VFIEGPTNIFLKKPFKLQTEANLRVASSIKNLELSKETPLHN</sequence>
<name>A0ACA9LWC3_9GLOM</name>
<reference evidence="1" key="1">
    <citation type="submission" date="2021-06" db="EMBL/GenBank/DDBJ databases">
        <authorList>
            <person name="Kallberg Y."/>
            <person name="Tangrot J."/>
            <person name="Rosling A."/>
        </authorList>
    </citation>
    <scope>NUCLEOTIDE SEQUENCE</scope>
    <source>
        <strain evidence="1">IL203A</strain>
    </source>
</reference>